<gene>
    <name evidence="1" type="ORF">OCV63_10260</name>
</gene>
<organism evidence="1 2">
    <name type="scientific">Laedolimicola ammoniilytica</name>
    <dbReference type="NCBI Taxonomy" id="2981771"/>
    <lineage>
        <taxon>Bacteria</taxon>
        <taxon>Bacillati</taxon>
        <taxon>Bacillota</taxon>
        <taxon>Clostridia</taxon>
        <taxon>Lachnospirales</taxon>
        <taxon>Lachnospiraceae</taxon>
        <taxon>Laedolimicola</taxon>
    </lineage>
</organism>
<comment type="caution">
    <text evidence="1">The sequence shown here is derived from an EMBL/GenBank/DDBJ whole genome shotgun (WGS) entry which is preliminary data.</text>
</comment>
<evidence type="ECO:0000313" key="1">
    <source>
        <dbReference type="EMBL" id="MCU6697279.1"/>
    </source>
</evidence>
<keyword evidence="2" id="KW-1185">Reference proteome</keyword>
<dbReference type="EMBL" id="JAOQKC010000012">
    <property type="protein sequence ID" value="MCU6697279.1"/>
    <property type="molecule type" value="Genomic_DNA"/>
</dbReference>
<sequence>MRESTGAIFMLRCAQLGLHTEDLAQMSMGMVYDMLIERGNDQEEYPIQATQEDIYAFFGKG</sequence>
<accession>A0ABT2RY80</accession>
<dbReference type="Proteomes" id="UP001652461">
    <property type="component" value="Unassembled WGS sequence"/>
</dbReference>
<evidence type="ECO:0000313" key="2">
    <source>
        <dbReference type="Proteomes" id="UP001652461"/>
    </source>
</evidence>
<reference evidence="1 2" key="1">
    <citation type="journal article" date="2021" name="ISME Commun">
        <title>Automated analysis of genomic sequences facilitates high-throughput and comprehensive description of bacteria.</title>
        <authorList>
            <person name="Hitch T.C.A."/>
        </authorList>
    </citation>
    <scope>NUCLEOTIDE SEQUENCE [LARGE SCALE GENOMIC DNA]</scope>
    <source>
        <strain evidence="1 2">Sanger_04</strain>
    </source>
</reference>
<proteinExistence type="predicted"/>
<name>A0ABT2RY80_9FIRM</name>
<protein>
    <submittedName>
        <fullName evidence="1">Uncharacterized protein</fullName>
    </submittedName>
</protein>
<dbReference type="RefSeq" id="WP_262670789.1">
    <property type="nucleotide sequence ID" value="NZ_JAOQKC010000012.1"/>
</dbReference>